<keyword evidence="5 11" id="KW-0238">DNA-binding</keyword>
<dbReference type="Pfam" id="PF02954">
    <property type="entry name" value="HTH_8"/>
    <property type="match status" value="1"/>
</dbReference>
<feature type="modified residue" description="4-aspartylphosphate" evidence="8">
    <location>
        <position position="54"/>
    </location>
</feature>
<organism evidence="11 12">
    <name type="scientific">Celeribacter baekdonensis</name>
    <dbReference type="NCBI Taxonomy" id="875171"/>
    <lineage>
        <taxon>Bacteria</taxon>
        <taxon>Pseudomonadati</taxon>
        <taxon>Pseudomonadota</taxon>
        <taxon>Alphaproteobacteria</taxon>
        <taxon>Rhodobacterales</taxon>
        <taxon>Roseobacteraceae</taxon>
        <taxon>Celeribacter</taxon>
    </lineage>
</organism>
<keyword evidence="7" id="KW-0804">Transcription</keyword>
<feature type="domain" description="Response regulatory" evidence="10">
    <location>
        <begin position="5"/>
        <end position="119"/>
    </location>
</feature>
<dbReference type="InterPro" id="IPR058031">
    <property type="entry name" value="AAA_lid_NorR"/>
</dbReference>
<evidence type="ECO:0000259" key="9">
    <source>
        <dbReference type="PROSITE" id="PS50045"/>
    </source>
</evidence>
<dbReference type="PROSITE" id="PS00676">
    <property type="entry name" value="SIGMA54_INTERACT_2"/>
    <property type="match status" value="1"/>
</dbReference>
<evidence type="ECO:0000256" key="3">
    <source>
        <dbReference type="ARBA" id="ARBA00023012"/>
    </source>
</evidence>
<dbReference type="Pfam" id="PF00072">
    <property type="entry name" value="Response_reg"/>
    <property type="match status" value="1"/>
</dbReference>
<evidence type="ECO:0000256" key="1">
    <source>
        <dbReference type="ARBA" id="ARBA00022741"/>
    </source>
</evidence>
<evidence type="ECO:0000313" key="11">
    <source>
        <dbReference type="EMBL" id="SDF77040.1"/>
    </source>
</evidence>
<evidence type="ECO:0000313" key="12">
    <source>
        <dbReference type="Proteomes" id="UP000182284"/>
    </source>
</evidence>
<dbReference type="GO" id="GO:0005524">
    <property type="term" value="F:ATP binding"/>
    <property type="evidence" value="ECO:0007669"/>
    <property type="project" value="UniProtKB-KW"/>
</dbReference>
<dbReference type="InterPro" id="IPR027417">
    <property type="entry name" value="P-loop_NTPase"/>
</dbReference>
<dbReference type="PANTHER" id="PTHR32071:SF117">
    <property type="entry name" value="PTS-DEPENDENT DIHYDROXYACETONE KINASE OPERON REGULATORY PROTEIN-RELATED"/>
    <property type="match status" value="1"/>
</dbReference>
<proteinExistence type="predicted"/>
<keyword evidence="2" id="KW-0067">ATP-binding</keyword>
<keyword evidence="6" id="KW-0010">Activator</keyword>
<keyword evidence="3" id="KW-0902">Two-component regulatory system</keyword>
<dbReference type="Proteomes" id="UP000182284">
    <property type="component" value="Unassembled WGS sequence"/>
</dbReference>
<dbReference type="AlphaFoldDB" id="A0A1G7NV01"/>
<evidence type="ECO:0000256" key="2">
    <source>
        <dbReference type="ARBA" id="ARBA00022840"/>
    </source>
</evidence>
<evidence type="ECO:0000256" key="8">
    <source>
        <dbReference type="PROSITE-ProRule" id="PRU00169"/>
    </source>
</evidence>
<dbReference type="SMART" id="SM00448">
    <property type="entry name" value="REC"/>
    <property type="match status" value="1"/>
</dbReference>
<dbReference type="GO" id="GO:0043565">
    <property type="term" value="F:sequence-specific DNA binding"/>
    <property type="evidence" value="ECO:0007669"/>
    <property type="project" value="InterPro"/>
</dbReference>
<feature type="domain" description="Sigma-54 factor interaction" evidence="9">
    <location>
        <begin position="141"/>
        <end position="367"/>
    </location>
</feature>
<keyword evidence="1" id="KW-0547">Nucleotide-binding</keyword>
<dbReference type="InterPro" id="IPR011006">
    <property type="entry name" value="CheY-like_superfamily"/>
</dbReference>
<reference evidence="11 12" key="1">
    <citation type="submission" date="2016-10" db="EMBL/GenBank/DDBJ databases">
        <authorList>
            <person name="de Groot N.N."/>
        </authorList>
    </citation>
    <scope>NUCLEOTIDE SEQUENCE [LARGE SCALE GENOMIC DNA]</scope>
    <source>
        <strain evidence="11 12">DSM 27375</strain>
    </source>
</reference>
<dbReference type="InterPro" id="IPR025943">
    <property type="entry name" value="Sigma_54_int_dom_ATP-bd_2"/>
</dbReference>
<evidence type="ECO:0000256" key="5">
    <source>
        <dbReference type="ARBA" id="ARBA00023125"/>
    </source>
</evidence>
<dbReference type="Gene3D" id="3.40.50.300">
    <property type="entry name" value="P-loop containing nucleotide triphosphate hydrolases"/>
    <property type="match status" value="1"/>
</dbReference>
<protein>
    <submittedName>
        <fullName evidence="11">DNA-binding transcriptional response regulator, NtrC family, contains REC, AAA-type ATPase, and a Fis-type DNA-binding domains</fullName>
    </submittedName>
</protein>
<dbReference type="InterPro" id="IPR025944">
    <property type="entry name" value="Sigma_54_int_dom_CS"/>
</dbReference>
<dbReference type="CDD" id="cd00009">
    <property type="entry name" value="AAA"/>
    <property type="match status" value="1"/>
</dbReference>
<keyword evidence="4" id="KW-0805">Transcription regulation</keyword>
<accession>A0A1G7NV01</accession>
<dbReference type="SUPFAM" id="SSF46689">
    <property type="entry name" value="Homeodomain-like"/>
    <property type="match status" value="1"/>
</dbReference>
<dbReference type="OrthoDB" id="9802388at2"/>
<keyword evidence="8" id="KW-0597">Phosphoprotein</keyword>
<dbReference type="InterPro" id="IPR002078">
    <property type="entry name" value="Sigma_54_int"/>
</dbReference>
<dbReference type="SUPFAM" id="SSF52172">
    <property type="entry name" value="CheY-like"/>
    <property type="match status" value="1"/>
</dbReference>
<dbReference type="Pfam" id="PF25601">
    <property type="entry name" value="AAA_lid_14"/>
    <property type="match status" value="1"/>
</dbReference>
<dbReference type="InterPro" id="IPR001789">
    <property type="entry name" value="Sig_transdc_resp-reg_receiver"/>
</dbReference>
<dbReference type="InterPro" id="IPR009057">
    <property type="entry name" value="Homeodomain-like_sf"/>
</dbReference>
<dbReference type="Gene3D" id="3.40.50.2300">
    <property type="match status" value="1"/>
</dbReference>
<dbReference type="PROSITE" id="PS50110">
    <property type="entry name" value="RESPONSE_REGULATORY"/>
    <property type="match status" value="1"/>
</dbReference>
<sequence length="461" mass="49271">MSQKPILIVDDVDTHLTLFTATLEAAGYTVLPARSRAEALALSATAAPGIALVDLVLPDGDGIELIKTLKDRDPSIKLIAITAFASVDRAVSAMRNGAMDFLVKPIEPEHLKATIANTLTGRSLGQYVQPYAVDGVETDGLIGSSDLMKDIYSTIRAVAGSAASVFITGENGTGKVKAAAAIHDQSGFKDGAFVKLDCSTAAPDTIEAELLGHIAMPGMPEKIGVAELANGGTLLLDEICTLSLPMQARLLNMLQSGVITPIGTTSGRPAEFRLICTSTVDPRTEVQAGRFRADLFYRLNVVPIHLPPLRARGLDVVEIAETELDRLCAREGRDFRTLSTEVKAIFLDHAWPGNIRELMNVLWNVIVLHDGPMVHVSDLPPYLRGVRKTQGAPSARVPSHMLQDSFAGLTLAEIERRAIEAAITYAGGSIPSAARALGVSPSTLYRKLEGWGRPVRGAHKH</sequence>
<dbReference type="Gene3D" id="1.10.8.60">
    <property type="match status" value="1"/>
</dbReference>
<dbReference type="GO" id="GO:0006355">
    <property type="term" value="P:regulation of DNA-templated transcription"/>
    <property type="evidence" value="ECO:0007669"/>
    <property type="project" value="InterPro"/>
</dbReference>
<dbReference type="SUPFAM" id="SSF52540">
    <property type="entry name" value="P-loop containing nucleoside triphosphate hydrolases"/>
    <property type="match status" value="1"/>
</dbReference>
<dbReference type="Gene3D" id="1.10.10.60">
    <property type="entry name" value="Homeodomain-like"/>
    <property type="match status" value="1"/>
</dbReference>
<dbReference type="PROSITE" id="PS00688">
    <property type="entry name" value="SIGMA54_INTERACT_3"/>
    <property type="match status" value="1"/>
</dbReference>
<evidence type="ECO:0000256" key="4">
    <source>
        <dbReference type="ARBA" id="ARBA00023015"/>
    </source>
</evidence>
<gene>
    <name evidence="11" type="ORF">SAMN04488117_10778</name>
</gene>
<evidence type="ECO:0000259" key="10">
    <source>
        <dbReference type="PROSITE" id="PS50110"/>
    </source>
</evidence>
<dbReference type="EMBL" id="FNBL01000007">
    <property type="protein sequence ID" value="SDF77040.1"/>
    <property type="molecule type" value="Genomic_DNA"/>
</dbReference>
<dbReference type="GO" id="GO:0000160">
    <property type="term" value="P:phosphorelay signal transduction system"/>
    <property type="evidence" value="ECO:0007669"/>
    <property type="project" value="UniProtKB-KW"/>
</dbReference>
<name>A0A1G7NV01_9RHOB</name>
<dbReference type="RefSeq" id="WP_074645620.1">
    <property type="nucleotide sequence ID" value="NZ_FNBL01000007.1"/>
</dbReference>
<evidence type="ECO:0000256" key="7">
    <source>
        <dbReference type="ARBA" id="ARBA00023163"/>
    </source>
</evidence>
<dbReference type="Pfam" id="PF00158">
    <property type="entry name" value="Sigma54_activat"/>
    <property type="match status" value="1"/>
</dbReference>
<dbReference type="PANTHER" id="PTHR32071">
    <property type="entry name" value="TRANSCRIPTIONAL REGULATORY PROTEIN"/>
    <property type="match status" value="1"/>
</dbReference>
<dbReference type="InterPro" id="IPR002197">
    <property type="entry name" value="HTH_Fis"/>
</dbReference>
<dbReference type="PROSITE" id="PS50045">
    <property type="entry name" value="SIGMA54_INTERACT_4"/>
    <property type="match status" value="1"/>
</dbReference>
<evidence type="ECO:0000256" key="6">
    <source>
        <dbReference type="ARBA" id="ARBA00023159"/>
    </source>
</evidence>